<dbReference type="InterPro" id="IPR000073">
    <property type="entry name" value="AB_hydrolase_1"/>
</dbReference>
<dbReference type="GO" id="GO:0009696">
    <property type="term" value="P:salicylic acid metabolic process"/>
    <property type="evidence" value="ECO:0007669"/>
    <property type="project" value="TreeGrafter"/>
</dbReference>
<dbReference type="PANTHER" id="PTHR10992">
    <property type="entry name" value="METHYLESTERASE FAMILY MEMBER"/>
    <property type="match status" value="1"/>
</dbReference>
<evidence type="ECO:0000313" key="2">
    <source>
        <dbReference type="EMBL" id="CAI9752825.1"/>
    </source>
</evidence>
<sequence length="119" mass="13350">MLKLEVDYKVSTVDLGSCGIHPTRLDEISSVSDYVQPLMDFRASLPDDERVVLIGHSYGGIPISLSMWSFPESISIAVFITAYMPIVKIPQHLLFKSKKRLWLNHYALHAGYGIGQDVD</sequence>
<dbReference type="GO" id="GO:0080032">
    <property type="term" value="F:methyl jasmonate esterase activity"/>
    <property type="evidence" value="ECO:0007669"/>
    <property type="project" value="TreeGrafter"/>
</dbReference>
<dbReference type="InterPro" id="IPR045889">
    <property type="entry name" value="MES/HNL"/>
</dbReference>
<dbReference type="GO" id="GO:0080031">
    <property type="term" value="F:methyl salicylate esterase activity"/>
    <property type="evidence" value="ECO:0007669"/>
    <property type="project" value="TreeGrafter"/>
</dbReference>
<dbReference type="SUPFAM" id="SSF53474">
    <property type="entry name" value="alpha/beta-Hydrolases"/>
    <property type="match status" value="1"/>
</dbReference>
<proteinExistence type="predicted"/>
<evidence type="ECO:0000259" key="1">
    <source>
        <dbReference type="Pfam" id="PF12697"/>
    </source>
</evidence>
<organism evidence="2 3">
    <name type="scientific">Fraxinus pennsylvanica</name>
    <dbReference type="NCBI Taxonomy" id="56036"/>
    <lineage>
        <taxon>Eukaryota</taxon>
        <taxon>Viridiplantae</taxon>
        <taxon>Streptophyta</taxon>
        <taxon>Embryophyta</taxon>
        <taxon>Tracheophyta</taxon>
        <taxon>Spermatophyta</taxon>
        <taxon>Magnoliopsida</taxon>
        <taxon>eudicotyledons</taxon>
        <taxon>Gunneridae</taxon>
        <taxon>Pentapetalae</taxon>
        <taxon>asterids</taxon>
        <taxon>lamiids</taxon>
        <taxon>Lamiales</taxon>
        <taxon>Oleaceae</taxon>
        <taxon>Oleeae</taxon>
        <taxon>Fraxinus</taxon>
    </lineage>
</organism>
<dbReference type="PANTHER" id="PTHR10992:SF943">
    <property type="entry name" value="METHYLESTERASE 10"/>
    <property type="match status" value="1"/>
</dbReference>
<dbReference type="Pfam" id="PF12697">
    <property type="entry name" value="Abhydrolase_6"/>
    <property type="match status" value="1"/>
</dbReference>
<dbReference type="Gene3D" id="3.40.50.1820">
    <property type="entry name" value="alpha/beta hydrolase"/>
    <property type="match status" value="1"/>
</dbReference>
<dbReference type="InterPro" id="IPR029058">
    <property type="entry name" value="AB_hydrolase_fold"/>
</dbReference>
<feature type="domain" description="AB hydrolase-1" evidence="1">
    <location>
        <begin position="12"/>
        <end position="97"/>
    </location>
</feature>
<dbReference type="EMBL" id="OU503036">
    <property type="protein sequence ID" value="CAI9752825.1"/>
    <property type="molecule type" value="Genomic_DNA"/>
</dbReference>
<dbReference type="GO" id="GO:0009694">
    <property type="term" value="P:jasmonic acid metabolic process"/>
    <property type="evidence" value="ECO:0007669"/>
    <property type="project" value="TreeGrafter"/>
</dbReference>
<dbReference type="Proteomes" id="UP000834106">
    <property type="component" value="Chromosome 1"/>
</dbReference>
<accession>A0AAD1YL52</accession>
<dbReference type="AlphaFoldDB" id="A0AAD1YL52"/>
<name>A0AAD1YL52_9LAMI</name>
<evidence type="ECO:0000313" key="3">
    <source>
        <dbReference type="Proteomes" id="UP000834106"/>
    </source>
</evidence>
<gene>
    <name evidence="2" type="ORF">FPE_LOCUS256</name>
</gene>
<dbReference type="GO" id="GO:0080030">
    <property type="term" value="F:methyl indole-3-acetate esterase activity"/>
    <property type="evidence" value="ECO:0007669"/>
    <property type="project" value="TreeGrafter"/>
</dbReference>
<reference evidence="2" key="1">
    <citation type="submission" date="2023-05" db="EMBL/GenBank/DDBJ databases">
        <authorList>
            <person name="Huff M."/>
        </authorList>
    </citation>
    <scope>NUCLEOTIDE SEQUENCE</scope>
</reference>
<protein>
    <recommendedName>
        <fullName evidence="1">AB hydrolase-1 domain-containing protein</fullName>
    </recommendedName>
</protein>
<keyword evidence="3" id="KW-1185">Reference proteome</keyword>